<dbReference type="Pfam" id="PF00208">
    <property type="entry name" value="ELFV_dehydrog"/>
    <property type="match status" value="1"/>
</dbReference>
<evidence type="ECO:0000259" key="2">
    <source>
        <dbReference type="SMART" id="SM00839"/>
    </source>
</evidence>
<reference evidence="3" key="1">
    <citation type="submission" date="2025-08" db="UniProtKB">
        <authorList>
            <consortium name="Ensembl"/>
        </authorList>
    </citation>
    <scope>IDENTIFICATION</scope>
</reference>
<sequence length="201" mass="22069">ACCLCAGGTNGAICSLSRTDPQELEDHDTWLSFSLQGHGTRVGFPKAESYDGTVLEIPCDVLIPAAIEKQLMRDNTRQVQVKITAEAGNGPTTPAAHEIFLQRNILIISDLYVNTGGVTVSFFKGLKSLNHISYSCLSFRHERESSCHLLLHLSSVWARPGGDLHPPLFLYEIMDMAAKHSLGLDQRPAAWPCALEMVFTM</sequence>
<dbReference type="Gene3D" id="3.40.50.720">
    <property type="entry name" value="NAD(P)-binding Rossmann-like Domain"/>
    <property type="match status" value="1"/>
</dbReference>
<evidence type="ECO:0000313" key="4">
    <source>
        <dbReference type="Proteomes" id="UP000694424"/>
    </source>
</evidence>
<dbReference type="GO" id="GO:0006538">
    <property type="term" value="P:L-glutamate catabolic process"/>
    <property type="evidence" value="ECO:0007669"/>
    <property type="project" value="TreeGrafter"/>
</dbReference>
<keyword evidence="4" id="KW-1185">Reference proteome</keyword>
<dbReference type="AlphaFoldDB" id="A0A8B9PPD8"/>
<evidence type="ECO:0000313" key="3">
    <source>
        <dbReference type="Ensembl" id="ENSAOWP00000015526.1"/>
    </source>
</evidence>
<dbReference type="InterPro" id="IPR036291">
    <property type="entry name" value="NAD(P)-bd_dom_sf"/>
</dbReference>
<accession>A0A8B9PPD8</accession>
<dbReference type="PANTHER" id="PTHR11606">
    <property type="entry name" value="GLUTAMATE DEHYDROGENASE"/>
    <property type="match status" value="1"/>
</dbReference>
<organism evidence="3 4">
    <name type="scientific">Apteryx owenii</name>
    <name type="common">Little spotted kiwi</name>
    <dbReference type="NCBI Taxonomy" id="8824"/>
    <lineage>
        <taxon>Eukaryota</taxon>
        <taxon>Metazoa</taxon>
        <taxon>Chordata</taxon>
        <taxon>Craniata</taxon>
        <taxon>Vertebrata</taxon>
        <taxon>Euteleostomi</taxon>
        <taxon>Archelosauria</taxon>
        <taxon>Archosauria</taxon>
        <taxon>Dinosauria</taxon>
        <taxon>Saurischia</taxon>
        <taxon>Theropoda</taxon>
        <taxon>Coelurosauria</taxon>
        <taxon>Aves</taxon>
        <taxon>Palaeognathae</taxon>
        <taxon>Apterygiformes</taxon>
        <taxon>Apterygidae</taxon>
        <taxon>Apteryx</taxon>
    </lineage>
</organism>
<dbReference type="GO" id="GO:0005739">
    <property type="term" value="C:mitochondrion"/>
    <property type="evidence" value="ECO:0007669"/>
    <property type="project" value="TreeGrafter"/>
</dbReference>
<dbReference type="SUPFAM" id="SSF51735">
    <property type="entry name" value="NAD(P)-binding Rossmann-fold domains"/>
    <property type="match status" value="1"/>
</dbReference>
<evidence type="ECO:0000256" key="1">
    <source>
        <dbReference type="ARBA" id="ARBA00023002"/>
    </source>
</evidence>
<dbReference type="PANTHER" id="PTHR11606:SF13">
    <property type="entry name" value="GLUTAMATE DEHYDROGENASE 1, MITOCHONDRIAL"/>
    <property type="match status" value="1"/>
</dbReference>
<name>A0A8B9PPD8_APTOW</name>
<dbReference type="Proteomes" id="UP000694424">
    <property type="component" value="Unplaced"/>
</dbReference>
<dbReference type="GO" id="GO:0004352">
    <property type="term" value="F:glutamate dehydrogenase (NAD+) activity"/>
    <property type="evidence" value="ECO:0007669"/>
    <property type="project" value="TreeGrafter"/>
</dbReference>
<feature type="domain" description="Glutamate/phenylalanine/leucine/valine/L-tryptophan dehydrogenase C-terminal" evidence="2">
    <location>
        <begin position="19"/>
        <end position="201"/>
    </location>
</feature>
<dbReference type="SMART" id="SM00839">
    <property type="entry name" value="ELFV_dehydrog"/>
    <property type="match status" value="1"/>
</dbReference>
<keyword evidence="1" id="KW-0560">Oxidoreductase</keyword>
<proteinExistence type="predicted"/>
<protein>
    <recommendedName>
        <fullName evidence="2">Glutamate/phenylalanine/leucine/valine/L-tryptophan dehydrogenase C-terminal domain-containing protein</fullName>
    </recommendedName>
</protein>
<reference evidence="3" key="2">
    <citation type="submission" date="2025-09" db="UniProtKB">
        <authorList>
            <consortium name="Ensembl"/>
        </authorList>
    </citation>
    <scope>IDENTIFICATION</scope>
</reference>
<dbReference type="Ensembl" id="ENSAOWT00000017623.1">
    <property type="protein sequence ID" value="ENSAOWP00000015526.1"/>
    <property type="gene ID" value="ENSAOWG00000010560.1"/>
</dbReference>
<dbReference type="InterPro" id="IPR006096">
    <property type="entry name" value="Glu/Leu/Phe/Val/Trp_DH_C"/>
</dbReference>